<dbReference type="OrthoDB" id="3177369at2"/>
<evidence type="ECO:0000313" key="2">
    <source>
        <dbReference type="Proteomes" id="UP000293345"/>
    </source>
</evidence>
<dbReference type="Gene3D" id="3.40.109.40">
    <property type="match status" value="1"/>
</dbReference>
<accession>A0A4Q2JZ93</accession>
<dbReference type="Proteomes" id="UP000293345">
    <property type="component" value="Unassembled WGS sequence"/>
</dbReference>
<evidence type="ECO:0000313" key="1">
    <source>
        <dbReference type="EMBL" id="RXZ54276.1"/>
    </source>
</evidence>
<proteinExistence type="predicted"/>
<gene>
    <name evidence="1" type="ORF">ET524_07135</name>
</gene>
<organism evidence="1 2">
    <name type="scientific">Senegalimassilia faecalis</name>
    <dbReference type="NCBI Taxonomy" id="2509433"/>
    <lineage>
        <taxon>Bacteria</taxon>
        <taxon>Bacillati</taxon>
        <taxon>Actinomycetota</taxon>
        <taxon>Coriobacteriia</taxon>
        <taxon>Coriobacteriales</taxon>
        <taxon>Coriobacteriaceae</taxon>
        <taxon>Senegalimassilia</taxon>
    </lineage>
</organism>
<dbReference type="EMBL" id="SDPW01000001">
    <property type="protein sequence ID" value="RXZ54276.1"/>
    <property type="molecule type" value="Genomic_DNA"/>
</dbReference>
<dbReference type="RefSeq" id="WP_129424488.1">
    <property type="nucleotide sequence ID" value="NZ_SDPW01000001.1"/>
</dbReference>
<comment type="caution">
    <text evidence="1">The sequence shown here is derived from an EMBL/GenBank/DDBJ whole genome shotgun (WGS) entry which is preliminary data.</text>
</comment>
<name>A0A4Q2JZ93_9ACTN</name>
<dbReference type="AlphaFoldDB" id="A0A4Q2JZ93"/>
<sequence length="261" mass="28779">MAVQAHQIQEVDCKIDSLDDQTVAAFLDDSVKDDPDVLARIAPIAKRCCETLHPKGVYKVFNPAICTLPPDYTEPGIKLVGTMAVLHGEAVYDRMRRANHCVMVAVAVDTAENIQALRVLLVHDKEDFAAFDACLQAMGGRAEEIITEKVNDEAHSLGLHIDNLLQAGESDFPLDSNTQLLFYTQAERRLGFACEDDGSLNSENATLGVIGMYDASQRGRKRACARCRNREFCSIRAIGMNCHGRRGKFKKHDDAEAKLTA</sequence>
<protein>
    <submittedName>
        <fullName evidence="1">Phage tail protein</fullName>
    </submittedName>
</protein>
<keyword evidence="2" id="KW-1185">Reference proteome</keyword>
<reference evidence="1 2" key="1">
    <citation type="submission" date="2019-01" db="EMBL/GenBank/DDBJ databases">
        <title>Senegalimassilia sp. nov. KGMB04484 isolated human feces.</title>
        <authorList>
            <person name="Han K.-I."/>
            <person name="Kim J.-S."/>
            <person name="Lee K.C."/>
            <person name="Suh M.K."/>
            <person name="Eom M.K."/>
            <person name="Lee J.H."/>
            <person name="Park S.-H."/>
            <person name="Kang S.W."/>
            <person name="Park J.-E."/>
            <person name="Oh B.S."/>
            <person name="Yu S.Y."/>
            <person name="Choi S.-H."/>
            <person name="Lee D.H."/>
            <person name="Yoon H."/>
            <person name="Kim B.-Y."/>
            <person name="Lee J.H."/>
            <person name="Lee J.-S."/>
        </authorList>
    </citation>
    <scope>NUCLEOTIDE SEQUENCE [LARGE SCALE GENOMIC DNA]</scope>
    <source>
        <strain evidence="1 2">KGMB04484</strain>
    </source>
</reference>